<organism evidence="4 5">
    <name type="scientific">Plebeiibacterium marinum</name>
    <dbReference type="NCBI Taxonomy" id="2992111"/>
    <lineage>
        <taxon>Bacteria</taxon>
        <taxon>Pseudomonadati</taxon>
        <taxon>Bacteroidota</taxon>
        <taxon>Bacteroidia</taxon>
        <taxon>Marinilabiliales</taxon>
        <taxon>Marinilabiliaceae</taxon>
        <taxon>Plebeiibacterium</taxon>
    </lineage>
</organism>
<dbReference type="RefSeq" id="WP_301200151.1">
    <property type="nucleotide sequence ID" value="NZ_JAPDPI010000026.1"/>
</dbReference>
<dbReference type="PROSITE" id="PS50005">
    <property type="entry name" value="TPR"/>
    <property type="match status" value="1"/>
</dbReference>
<dbReference type="InterPro" id="IPR050498">
    <property type="entry name" value="Ycf3"/>
</dbReference>
<dbReference type="InterPro" id="IPR011990">
    <property type="entry name" value="TPR-like_helical_dom_sf"/>
</dbReference>
<dbReference type="AlphaFoldDB" id="A0AAE3MGH2"/>
<dbReference type="InterPro" id="IPR019734">
    <property type="entry name" value="TPR_rpt"/>
</dbReference>
<evidence type="ECO:0000256" key="1">
    <source>
        <dbReference type="ARBA" id="ARBA00022737"/>
    </source>
</evidence>
<keyword evidence="2 3" id="KW-0802">TPR repeat</keyword>
<dbReference type="Pfam" id="PF07719">
    <property type="entry name" value="TPR_2"/>
    <property type="match status" value="1"/>
</dbReference>
<evidence type="ECO:0000256" key="3">
    <source>
        <dbReference type="PROSITE-ProRule" id="PRU00339"/>
    </source>
</evidence>
<evidence type="ECO:0000313" key="4">
    <source>
        <dbReference type="EMBL" id="MCW3806582.1"/>
    </source>
</evidence>
<evidence type="ECO:0000313" key="5">
    <source>
        <dbReference type="Proteomes" id="UP001207408"/>
    </source>
</evidence>
<dbReference type="SUPFAM" id="SSF48452">
    <property type="entry name" value="TPR-like"/>
    <property type="match status" value="1"/>
</dbReference>
<comment type="caution">
    <text evidence="4">The sequence shown here is derived from an EMBL/GenBank/DDBJ whole genome shotgun (WGS) entry which is preliminary data.</text>
</comment>
<proteinExistence type="predicted"/>
<dbReference type="PANTHER" id="PTHR44858:SF1">
    <property type="entry name" value="UDP-N-ACETYLGLUCOSAMINE--PEPTIDE N-ACETYLGLUCOSAMINYLTRANSFERASE SPINDLY-RELATED"/>
    <property type="match status" value="1"/>
</dbReference>
<gene>
    <name evidence="4" type="ORF">OM074_13180</name>
</gene>
<name>A0AAE3MGH2_9BACT</name>
<dbReference type="InterPro" id="IPR013105">
    <property type="entry name" value="TPR_2"/>
</dbReference>
<keyword evidence="1" id="KW-0677">Repeat</keyword>
<dbReference type="Gene3D" id="1.25.40.10">
    <property type="entry name" value="Tetratricopeptide repeat domain"/>
    <property type="match status" value="1"/>
</dbReference>
<sequence length="221" mass="26113">MMKRYIFLFILLIGVLGNAQNSYVVDIDNRNMALDLLNVAKERIDENKSKEAIKILLKTVSIDSVLRDTYLLIYQTWLADKDLKDTVVYALQIGRKIFKDDDELCFYLAEIHRDSFELPEAILEYTNATNYARQNGEDFYLVHYYYFNRANCFMKMDMYDGALHDYDYTIKLKPEFTSAYYNRGVCYFKKGDKARACADWERATQLGCKVSKQYFDTYCKH</sequence>
<evidence type="ECO:0000256" key="2">
    <source>
        <dbReference type="ARBA" id="ARBA00022803"/>
    </source>
</evidence>
<dbReference type="SMART" id="SM00028">
    <property type="entry name" value="TPR"/>
    <property type="match status" value="4"/>
</dbReference>
<dbReference type="EMBL" id="JAPDPI010000026">
    <property type="protein sequence ID" value="MCW3806582.1"/>
    <property type="molecule type" value="Genomic_DNA"/>
</dbReference>
<dbReference type="Proteomes" id="UP001207408">
    <property type="component" value="Unassembled WGS sequence"/>
</dbReference>
<feature type="repeat" description="TPR" evidence="3">
    <location>
        <begin position="143"/>
        <end position="176"/>
    </location>
</feature>
<reference evidence="4" key="1">
    <citation type="submission" date="2022-10" db="EMBL/GenBank/DDBJ databases">
        <authorList>
            <person name="Yu W.X."/>
        </authorList>
    </citation>
    <scope>NUCLEOTIDE SEQUENCE</scope>
    <source>
        <strain evidence="4">D04</strain>
    </source>
</reference>
<dbReference type="PANTHER" id="PTHR44858">
    <property type="entry name" value="TETRATRICOPEPTIDE REPEAT PROTEIN 6"/>
    <property type="match status" value="1"/>
</dbReference>
<keyword evidence="5" id="KW-1185">Reference proteome</keyword>
<accession>A0AAE3MGH2</accession>
<protein>
    <submittedName>
        <fullName evidence="4">Tetratricopeptide repeat protein</fullName>
    </submittedName>
</protein>